<evidence type="ECO:0000313" key="1">
    <source>
        <dbReference type="EMBL" id="OHU56728.1"/>
    </source>
</evidence>
<organism evidence="1 2">
    <name type="scientific">Mycobacteroides chelonae</name>
    <name type="common">Mycobacterium chelonae</name>
    <dbReference type="NCBI Taxonomy" id="1774"/>
    <lineage>
        <taxon>Bacteria</taxon>
        <taxon>Bacillati</taxon>
        <taxon>Actinomycetota</taxon>
        <taxon>Actinomycetes</taxon>
        <taxon>Mycobacteriales</taxon>
        <taxon>Mycobacteriaceae</taxon>
        <taxon>Mycobacteroides</taxon>
    </lineage>
</organism>
<comment type="caution">
    <text evidence="1">The sequence shown here is derived from an EMBL/GenBank/DDBJ whole genome shotgun (WGS) entry which is preliminary data.</text>
</comment>
<dbReference type="EMBL" id="MLIQ01000016">
    <property type="protein sequence ID" value="OHU56728.1"/>
    <property type="molecule type" value="Genomic_DNA"/>
</dbReference>
<proteinExistence type="predicted"/>
<dbReference type="AlphaFoldDB" id="A0A1S1LQH5"/>
<sequence length="97" mass="10362">MAHKGCTHDDLDTALKFGQVRGLRLVLASLHGDDDARQIALDELEDCPECLRCMASYLAGMAGSIGVALAESHGFDADAAVRQFETQLTEAVDDLPS</sequence>
<dbReference type="Proteomes" id="UP000180043">
    <property type="component" value="Unassembled WGS sequence"/>
</dbReference>
<gene>
    <name evidence="1" type="ORF">BKG82_16050</name>
</gene>
<protein>
    <submittedName>
        <fullName evidence="1">Uncharacterized protein</fullName>
    </submittedName>
</protein>
<reference evidence="1 2" key="1">
    <citation type="submission" date="2016-10" db="EMBL/GenBank/DDBJ databases">
        <title>Evaluation of Human, Veterinary and Environmental Mycobacterium chelonae Isolates by Core Genome Phylogenomic Analysis, Targeted Gene Comparison, and Anti-microbial Susceptibility Patterns: A Tale of Mistaken Identities.</title>
        <authorList>
            <person name="Fogelson S.B."/>
            <person name="Camus A.C."/>
            <person name="Lorenz W."/>
            <person name="Vasireddy R."/>
            <person name="Vasireddy S."/>
            <person name="Smith T."/>
            <person name="Brown-Elliott B.A."/>
            <person name="Wallace R.J.Jr."/>
            <person name="Hasan N.A."/>
            <person name="Reischl U."/>
            <person name="Sanchez S."/>
        </authorList>
    </citation>
    <scope>NUCLEOTIDE SEQUENCE [LARGE SCALE GENOMIC DNA]</scope>
    <source>
        <strain evidence="1 2">15515</strain>
    </source>
</reference>
<evidence type="ECO:0000313" key="2">
    <source>
        <dbReference type="Proteomes" id="UP000180043"/>
    </source>
</evidence>
<name>A0A1S1LQH5_MYCCH</name>
<accession>A0A1S1LQH5</accession>